<evidence type="ECO:0000313" key="8">
    <source>
        <dbReference type="EMBL" id="MFC3226206.1"/>
    </source>
</evidence>
<feature type="domain" description="D-isomer specific 2-hydroxyacid dehydrogenase catalytic" evidence="6">
    <location>
        <begin position="25"/>
        <end position="314"/>
    </location>
</feature>
<dbReference type="Proteomes" id="UP001595528">
    <property type="component" value="Unassembled WGS sequence"/>
</dbReference>
<dbReference type="Pfam" id="PF02826">
    <property type="entry name" value="2-Hacid_dh_C"/>
    <property type="match status" value="1"/>
</dbReference>
<name>A0ABV7KV15_9PROT</name>
<dbReference type="PROSITE" id="PS00065">
    <property type="entry name" value="D_2_HYDROXYACID_DH_1"/>
    <property type="match status" value="1"/>
</dbReference>
<keyword evidence="4" id="KW-0520">NAD</keyword>
<evidence type="ECO:0000259" key="7">
    <source>
        <dbReference type="Pfam" id="PF02826"/>
    </source>
</evidence>
<organism evidence="8 9">
    <name type="scientific">Marinibaculum pumilum</name>
    <dbReference type="NCBI Taxonomy" id="1766165"/>
    <lineage>
        <taxon>Bacteria</taxon>
        <taxon>Pseudomonadati</taxon>
        <taxon>Pseudomonadota</taxon>
        <taxon>Alphaproteobacteria</taxon>
        <taxon>Rhodospirillales</taxon>
        <taxon>Rhodospirillaceae</taxon>
        <taxon>Marinibaculum</taxon>
    </lineage>
</organism>
<dbReference type="Pfam" id="PF00389">
    <property type="entry name" value="2-Hacid_dh"/>
    <property type="match status" value="1"/>
</dbReference>
<dbReference type="InterPro" id="IPR029752">
    <property type="entry name" value="D-isomer_DH_CS1"/>
</dbReference>
<dbReference type="InterPro" id="IPR036291">
    <property type="entry name" value="NAD(P)-bd_dom_sf"/>
</dbReference>
<dbReference type="Gene3D" id="3.40.50.720">
    <property type="entry name" value="NAD(P)-binding Rossmann-like Domain"/>
    <property type="match status" value="2"/>
</dbReference>
<accession>A0ABV7KV15</accession>
<dbReference type="PANTHER" id="PTHR42789:SF1">
    <property type="entry name" value="D-ISOMER SPECIFIC 2-HYDROXYACID DEHYDROGENASE FAMILY PROTEIN (AFU_ORTHOLOGUE AFUA_6G10090)"/>
    <property type="match status" value="1"/>
</dbReference>
<comment type="caution">
    <text evidence="8">The sequence shown here is derived from an EMBL/GenBank/DDBJ whole genome shotgun (WGS) entry which is preliminary data.</text>
</comment>
<keyword evidence="3 5" id="KW-0560">Oxidoreductase</keyword>
<comment type="similarity">
    <text evidence="1 5">Belongs to the D-isomer specific 2-hydroxyacid dehydrogenase family.</text>
</comment>
<proteinExistence type="inferred from homology"/>
<dbReference type="PANTHER" id="PTHR42789">
    <property type="entry name" value="D-ISOMER SPECIFIC 2-HYDROXYACID DEHYDROGENASE FAMILY PROTEIN (AFU_ORTHOLOGUE AFUA_6G10090)"/>
    <property type="match status" value="1"/>
</dbReference>
<reference evidence="9" key="1">
    <citation type="journal article" date="2019" name="Int. J. Syst. Evol. Microbiol.">
        <title>The Global Catalogue of Microorganisms (GCM) 10K type strain sequencing project: providing services to taxonomists for standard genome sequencing and annotation.</title>
        <authorList>
            <consortium name="The Broad Institute Genomics Platform"/>
            <consortium name="The Broad Institute Genome Sequencing Center for Infectious Disease"/>
            <person name="Wu L."/>
            <person name="Ma J."/>
        </authorList>
    </citation>
    <scope>NUCLEOTIDE SEQUENCE [LARGE SCALE GENOMIC DNA]</scope>
    <source>
        <strain evidence="9">KCTC 42964</strain>
    </source>
</reference>
<sequence length="320" mass="34895">MLRCAVLDDYQDVSRTMADWSAIADRVAVTVFTEPMTDRLALPKVLEPFDIVVAMRERTPFDQALFAKLHRLKLLVTTGMRNAAIDLDAAATAGVTVCGTEGYASSTAELTWGLILALMRRIPQENALFHDGGRWQTTLGRDLRGLKLGIIGYGKLGARVARFGQAFEMQVGAWSRSLTPERAAEAGIGHYPELDALLADVDVASIHLVLNDDTRNLIGARELGLMKPSAVLANTSRGPIVEEQALVAALREKRIAGAALDVYDREPLPPRHRLRGLENLVATPHLGYVTENTYRIFYGQAVEDIAAWLDGAPVRVLAGA</sequence>
<evidence type="ECO:0000313" key="9">
    <source>
        <dbReference type="Proteomes" id="UP001595528"/>
    </source>
</evidence>
<dbReference type="InterPro" id="IPR050857">
    <property type="entry name" value="D-2-hydroxyacid_DH"/>
</dbReference>
<feature type="domain" description="D-isomer specific 2-hydroxyacid dehydrogenase NAD-binding" evidence="7">
    <location>
        <begin position="113"/>
        <end position="287"/>
    </location>
</feature>
<dbReference type="InterPro" id="IPR006140">
    <property type="entry name" value="D-isomer_DH_NAD-bd"/>
</dbReference>
<keyword evidence="2" id="KW-0028">Amino-acid biosynthesis</keyword>
<dbReference type="CDD" id="cd12169">
    <property type="entry name" value="PGDH_like_1"/>
    <property type="match status" value="1"/>
</dbReference>
<dbReference type="SUPFAM" id="SSF52283">
    <property type="entry name" value="Formate/glycerate dehydrogenase catalytic domain-like"/>
    <property type="match status" value="1"/>
</dbReference>
<evidence type="ECO:0000256" key="1">
    <source>
        <dbReference type="ARBA" id="ARBA00005854"/>
    </source>
</evidence>
<gene>
    <name evidence="8" type="ORF">ACFOGJ_03140</name>
</gene>
<evidence type="ECO:0000256" key="2">
    <source>
        <dbReference type="ARBA" id="ARBA00022605"/>
    </source>
</evidence>
<evidence type="ECO:0000259" key="6">
    <source>
        <dbReference type="Pfam" id="PF00389"/>
    </source>
</evidence>
<dbReference type="InterPro" id="IPR006139">
    <property type="entry name" value="D-isomer_2_OHA_DH_cat_dom"/>
</dbReference>
<evidence type="ECO:0000256" key="4">
    <source>
        <dbReference type="ARBA" id="ARBA00023027"/>
    </source>
</evidence>
<evidence type="ECO:0000256" key="5">
    <source>
        <dbReference type="RuleBase" id="RU003719"/>
    </source>
</evidence>
<dbReference type="RefSeq" id="WP_379898066.1">
    <property type="nucleotide sequence ID" value="NZ_JBHRTR010000009.1"/>
</dbReference>
<keyword evidence="9" id="KW-1185">Reference proteome</keyword>
<protein>
    <submittedName>
        <fullName evidence="8">D-2-hydroxyacid dehydrogenase family protein</fullName>
    </submittedName>
</protein>
<dbReference type="SUPFAM" id="SSF51735">
    <property type="entry name" value="NAD(P)-binding Rossmann-fold domains"/>
    <property type="match status" value="1"/>
</dbReference>
<dbReference type="EMBL" id="JBHRTR010000009">
    <property type="protein sequence ID" value="MFC3226206.1"/>
    <property type="molecule type" value="Genomic_DNA"/>
</dbReference>
<evidence type="ECO:0000256" key="3">
    <source>
        <dbReference type="ARBA" id="ARBA00023002"/>
    </source>
</evidence>